<reference evidence="3" key="1">
    <citation type="submission" date="2015-07" db="EMBL/GenBank/DDBJ databases">
        <authorList>
            <consortium name="Consortium for Microbial Forensics and Genomics (microFORGE)"/>
            <person name="Knight B.M."/>
            <person name="Roberts D.P."/>
            <person name="Lin D."/>
            <person name="Hari K."/>
            <person name="Fletcher J."/>
            <person name="Melcher U."/>
            <person name="Blagden T."/>
            <person name="Winegar R.A."/>
        </authorList>
    </citation>
    <scope>NUCLEOTIDE SEQUENCE [LARGE SCALE GENOMIC DNA]</scope>
    <source>
        <strain evidence="3">DSM 23493</strain>
    </source>
</reference>
<dbReference type="PANTHER" id="PTHR47485:SF1">
    <property type="entry name" value="THYLAKOID LUMENAL 17.4 KDA PROTEIN, CHLOROPLASTIC"/>
    <property type="match status" value="1"/>
</dbReference>
<proteinExistence type="predicted"/>
<organism evidence="2 3">
    <name type="scientific">Lysinibacillus xylanilyticus</name>
    <dbReference type="NCBI Taxonomy" id="582475"/>
    <lineage>
        <taxon>Bacteria</taxon>
        <taxon>Bacillati</taxon>
        <taxon>Bacillota</taxon>
        <taxon>Bacilli</taxon>
        <taxon>Bacillales</taxon>
        <taxon>Bacillaceae</taxon>
        <taxon>Lysinibacillus</taxon>
    </lineage>
</organism>
<sequence>MKREEALQHFMDECVSVHISRLQEKVDRQFRQEKEILLKPIINSLEQLFANIKDQQEQERLASVAFIHLSLLRTSLLDNKCTYLLEAYGEKWYYDWGECTAQYEADWLSEAIIDLHKTLEKERKPYLSIQAADVRGIIQQTVILFHQYIIQLVRYLFRYQKESVPEIDFQRAACLRFRVGEYKGFSEDVAIIDERERVEENLVSWLEKNEMDKSYTFENFSSLQLQQKHFNEMDFSYANFNGSDLEGASLKQSVCVGTSFVDCSLANVDFSYAGIQDADFRNANLAGANFTHAQGKTLMLPDDEVACYLGTDFSNANLENARFEFAQIAGANFTGANLKGATFFKRDQEKCLFSPDQIKDIHWIH</sequence>
<evidence type="ECO:0000313" key="2">
    <source>
        <dbReference type="EMBL" id="KMY31490.1"/>
    </source>
</evidence>
<dbReference type="RefSeq" id="WP_049664094.1">
    <property type="nucleotide sequence ID" value="NZ_LFXJ01000005.1"/>
</dbReference>
<dbReference type="PATRIC" id="fig|582475.4.peg.311"/>
<dbReference type="InterPro" id="IPR001646">
    <property type="entry name" value="5peptide_repeat"/>
</dbReference>
<keyword evidence="1" id="KW-0677">Repeat</keyword>
<protein>
    <recommendedName>
        <fullName evidence="4">Pentapeptide repeat-containing protein</fullName>
    </recommendedName>
</protein>
<gene>
    <name evidence="2" type="ORF">ACZ11_04445</name>
</gene>
<dbReference type="GeneID" id="96597555"/>
<dbReference type="SUPFAM" id="SSF141571">
    <property type="entry name" value="Pentapeptide repeat-like"/>
    <property type="match status" value="1"/>
</dbReference>
<dbReference type="Proteomes" id="UP000037326">
    <property type="component" value="Unassembled WGS sequence"/>
</dbReference>
<dbReference type="Pfam" id="PF00805">
    <property type="entry name" value="Pentapeptide"/>
    <property type="match status" value="3"/>
</dbReference>
<comment type="caution">
    <text evidence="2">The sequence shown here is derived from an EMBL/GenBank/DDBJ whole genome shotgun (WGS) entry which is preliminary data.</text>
</comment>
<evidence type="ECO:0000256" key="1">
    <source>
        <dbReference type="ARBA" id="ARBA00022737"/>
    </source>
</evidence>
<accession>A0A0K9FAN7</accession>
<dbReference type="EMBL" id="LFXJ01000005">
    <property type="protein sequence ID" value="KMY31490.1"/>
    <property type="molecule type" value="Genomic_DNA"/>
</dbReference>
<dbReference type="PANTHER" id="PTHR47485">
    <property type="entry name" value="THYLAKOID LUMENAL 17.4 KDA PROTEIN, CHLOROPLASTIC"/>
    <property type="match status" value="1"/>
</dbReference>
<dbReference type="AlphaFoldDB" id="A0A0K9FAN7"/>
<evidence type="ECO:0000313" key="3">
    <source>
        <dbReference type="Proteomes" id="UP000037326"/>
    </source>
</evidence>
<dbReference type="Gene3D" id="2.160.20.80">
    <property type="entry name" value="E3 ubiquitin-protein ligase SopA"/>
    <property type="match status" value="1"/>
</dbReference>
<dbReference type="OrthoDB" id="2536801at2"/>
<name>A0A0K9FAN7_9BACI</name>
<evidence type="ECO:0008006" key="4">
    <source>
        <dbReference type="Google" id="ProtNLM"/>
    </source>
</evidence>